<feature type="compositionally biased region" description="Basic and acidic residues" evidence="8">
    <location>
        <begin position="726"/>
        <end position="740"/>
    </location>
</feature>
<feature type="compositionally biased region" description="Polar residues" evidence="8">
    <location>
        <begin position="823"/>
        <end position="838"/>
    </location>
</feature>
<name>A0AAE0YCU6_9GAST</name>
<feature type="domain" description="CAP-Gly" evidence="9">
    <location>
        <begin position="303"/>
        <end position="345"/>
    </location>
</feature>
<dbReference type="Pfam" id="PF16641">
    <property type="entry name" value="CLIP1_ZNF"/>
    <property type="match status" value="2"/>
</dbReference>
<dbReference type="EMBL" id="JAWDGP010006459">
    <property type="protein sequence ID" value="KAK3740836.1"/>
    <property type="molecule type" value="Genomic_DNA"/>
</dbReference>
<feature type="compositionally biased region" description="Basic and acidic residues" evidence="8">
    <location>
        <begin position="786"/>
        <end position="822"/>
    </location>
</feature>
<dbReference type="PANTHER" id="PTHR18916:SF82">
    <property type="entry name" value="CAP-GLY DOMAIN-CONTAINING PROTEIN"/>
    <property type="match status" value="1"/>
</dbReference>
<dbReference type="PANTHER" id="PTHR18916">
    <property type="entry name" value="DYNACTIN 1-RELATED MICROTUBULE-BINDING"/>
    <property type="match status" value="1"/>
</dbReference>
<feature type="region of interest" description="Disordered" evidence="8">
    <location>
        <begin position="700"/>
        <end position="912"/>
    </location>
</feature>
<feature type="compositionally biased region" description="Low complexity" evidence="8">
    <location>
        <begin position="221"/>
        <end position="252"/>
    </location>
</feature>
<feature type="compositionally biased region" description="Basic and acidic residues" evidence="8">
    <location>
        <begin position="882"/>
        <end position="912"/>
    </location>
</feature>
<keyword evidence="4" id="KW-0677">Repeat</keyword>
<evidence type="ECO:0000256" key="6">
    <source>
        <dbReference type="ARBA" id="ARBA00023212"/>
    </source>
</evidence>
<dbReference type="Gene3D" id="1.10.287.1490">
    <property type="match status" value="1"/>
</dbReference>
<comment type="subcellular location">
    <subcellularLocation>
        <location evidence="1">Cytoplasm</location>
        <location evidence="1">Cytoskeleton</location>
    </subcellularLocation>
</comment>
<gene>
    <name evidence="10" type="ORF">RRG08_042819</name>
</gene>
<evidence type="ECO:0000256" key="7">
    <source>
        <dbReference type="SAM" id="Coils"/>
    </source>
</evidence>
<dbReference type="InterPro" id="IPR032108">
    <property type="entry name" value="CLIP1_ZNF"/>
</dbReference>
<feature type="region of interest" description="Disordered" evidence="8">
    <location>
        <begin position="174"/>
        <end position="275"/>
    </location>
</feature>
<feature type="region of interest" description="Disordered" evidence="8">
    <location>
        <begin position="1"/>
        <end position="95"/>
    </location>
</feature>
<dbReference type="GO" id="GO:0005938">
    <property type="term" value="C:cell cortex"/>
    <property type="evidence" value="ECO:0007669"/>
    <property type="project" value="TreeGrafter"/>
</dbReference>
<dbReference type="PROSITE" id="PS00845">
    <property type="entry name" value="CAP_GLY_1"/>
    <property type="match status" value="2"/>
</dbReference>
<feature type="domain" description="CAP-Gly" evidence="9">
    <location>
        <begin position="125"/>
        <end position="167"/>
    </location>
</feature>
<feature type="compositionally biased region" description="Low complexity" evidence="8">
    <location>
        <begin position="381"/>
        <end position="392"/>
    </location>
</feature>
<dbReference type="GO" id="GO:0035371">
    <property type="term" value="C:microtubule plus-end"/>
    <property type="evidence" value="ECO:0007669"/>
    <property type="project" value="TreeGrafter"/>
</dbReference>
<evidence type="ECO:0000256" key="5">
    <source>
        <dbReference type="ARBA" id="ARBA00023054"/>
    </source>
</evidence>
<evidence type="ECO:0000313" key="11">
    <source>
        <dbReference type="Proteomes" id="UP001283361"/>
    </source>
</evidence>
<accession>A0AAE0YCU6</accession>
<feature type="region of interest" description="Disordered" evidence="8">
    <location>
        <begin position="652"/>
        <end position="686"/>
    </location>
</feature>
<feature type="compositionally biased region" description="Polar residues" evidence="8">
    <location>
        <begin position="709"/>
        <end position="725"/>
    </location>
</feature>
<dbReference type="SMART" id="SM01052">
    <property type="entry name" value="CAP_GLY"/>
    <property type="match status" value="2"/>
</dbReference>
<keyword evidence="2" id="KW-0963">Cytoplasm</keyword>
<evidence type="ECO:0000256" key="8">
    <source>
        <dbReference type="SAM" id="MobiDB-lite"/>
    </source>
</evidence>
<dbReference type="SUPFAM" id="SSF90257">
    <property type="entry name" value="Myosin rod fragments"/>
    <property type="match status" value="1"/>
</dbReference>
<feature type="compositionally biased region" description="Polar residues" evidence="8">
    <location>
        <begin position="355"/>
        <end position="373"/>
    </location>
</feature>
<feature type="region of interest" description="Disordered" evidence="8">
    <location>
        <begin position="963"/>
        <end position="984"/>
    </location>
</feature>
<dbReference type="Pfam" id="PF01302">
    <property type="entry name" value="CAP_GLY"/>
    <property type="match status" value="2"/>
</dbReference>
<evidence type="ECO:0000256" key="3">
    <source>
        <dbReference type="ARBA" id="ARBA00022701"/>
    </source>
</evidence>
<proteinExistence type="predicted"/>
<feature type="region of interest" description="Disordered" evidence="8">
    <location>
        <begin position="351"/>
        <end position="392"/>
    </location>
</feature>
<evidence type="ECO:0000313" key="10">
    <source>
        <dbReference type="EMBL" id="KAK3740836.1"/>
    </source>
</evidence>
<feature type="compositionally biased region" description="Polar residues" evidence="8">
    <location>
        <begin position="775"/>
        <end position="784"/>
    </location>
</feature>
<feature type="coiled-coil region" evidence="7">
    <location>
        <begin position="1188"/>
        <end position="1215"/>
    </location>
</feature>
<dbReference type="Proteomes" id="UP001283361">
    <property type="component" value="Unassembled WGS sequence"/>
</dbReference>
<reference evidence="10" key="1">
    <citation type="journal article" date="2023" name="G3 (Bethesda)">
        <title>A reference genome for the long-term kleptoplast-retaining sea slug Elysia crispata morphotype clarki.</title>
        <authorList>
            <person name="Eastman K.E."/>
            <person name="Pendleton A.L."/>
            <person name="Shaikh M.A."/>
            <person name="Suttiyut T."/>
            <person name="Ogas R."/>
            <person name="Tomko P."/>
            <person name="Gavelis G."/>
            <person name="Widhalm J.R."/>
            <person name="Wisecaver J.H."/>
        </authorList>
    </citation>
    <scope>NUCLEOTIDE SEQUENCE</scope>
    <source>
        <strain evidence="10">ECLA1</strain>
    </source>
</reference>
<protein>
    <recommendedName>
        <fullName evidence="9">CAP-Gly domain-containing protein</fullName>
    </recommendedName>
</protein>
<dbReference type="GO" id="GO:0051010">
    <property type="term" value="F:microtubule plus-end binding"/>
    <property type="evidence" value="ECO:0007669"/>
    <property type="project" value="TreeGrafter"/>
</dbReference>
<sequence>MSLPRPSGIKPPSSNASRIGRPSGLPTPRSHTPVGGVSANPGATPSRALSALAKSARGVGLAPQHADRYAQKAIQAVGTGPQPPSEDGSASSQGAVPLAAPVDDFKIGDRIWVSGTKPGVIAFLGETQFAPGEWAGVVLDEPIGKNDGSVMGIRYFQCEAKRGVFSRVSKLSHTCQAPSRPVSQASSETPSFATPARTPSTGGGGGGPDTRLTLAPATNGTSTTAPSSSIPARPSSRLGMSASKQLSTSSSSLHKAAPATGPAHSGGAGVTTMKLPGTMPGGVKVGDRVLVSGSKPGVLRYIGETDFAKGVWAGVELDEPYGKNDGAVAGKRYFDCKPMHGLFAPVHKISRAGGSATSTPSPHSRPLMSTSLRASRERSGSQESVSSLSSTASSVSRSRVRLGVTSLANQLTPRLNIVTKASKTGQRPSTLNLTATTAALQKALKEKEEHIEQLLRERDLERSEVARAAAHVDEAEGKMSSMKTEQDRLRMDAEEQINKYRTALSDLENEKTELMAFLEEEKRKVEDLQFQLEEEALKDESDGKGSAASELQMKELERQAKKEKDRADALEKDLHELKSKVENQQKVISEADSSQTVYLDQIEDLTYKLTQAEAKLKDHETSRLEDGAKTSQVSIELAEKTSRVRELEEELAQQKRELSGMSQELSDLRDELNSSNNKRIKQEDQIQELTSKLKQVEEEHKTMLDELRNANSNSADLQRQLSASKTKADELASDRAKLEEQISELMRNSGDSSSQLAALNTQLSEKNRKLEDLQNDLSSYSQSLAKAEEANQGLREEKDREIKEMSASHETRLSRLQDELKEMNTTVEKSKAKLTQLTESHEAEKKEAQERREAEVEELQQQLRNTKNELTAQQDKTTAHKQLLDKITTERDAMQHEKGQMEKRMKRAEEEKSIASQELIAANVEVASLKEKADKAQGGTTELQDKLEKLSLELEYATKLKEEVEKGAEEEKTLRTATSEERDSLQKEVLALKMETQKKDIHLEELQKELEKFQNESSKQREELMLKSQTEAEMLTQELESLRTSLKESQEEVESQEFQMAELQAQVEQSKALENERDLLDKEKAQLLVEKDTLEAKCRGFMNELEKQSQKADSLDSDLRTLRLSEGALQRENSSLEEKVARLEGDLNRAKTLAAEAETKAAAVADSMSGDAAYHQLKEEVSSAHSQVEFLNSVIVELQKKNSDLEMRLSAMEDSGIHTNGDFGVAGDHIEMENSPPTHSRAPPRFFCDICDMFDLHDTEDCPKQAMSSSPEPTRYHGDARKARAYCEICEVFDHWTTDCDDEQTF</sequence>
<feature type="compositionally biased region" description="Basic and acidic residues" evidence="8">
    <location>
        <begin position="839"/>
        <end position="854"/>
    </location>
</feature>
<comment type="caution">
    <text evidence="10">The sequence shown here is derived from an EMBL/GenBank/DDBJ whole genome shotgun (WGS) entry which is preliminary data.</text>
</comment>
<dbReference type="InterPro" id="IPR000938">
    <property type="entry name" value="CAP-Gly_domain"/>
</dbReference>
<evidence type="ECO:0000259" key="9">
    <source>
        <dbReference type="PROSITE" id="PS50245"/>
    </source>
</evidence>
<dbReference type="SUPFAM" id="SSF74924">
    <property type="entry name" value="Cap-Gly domain"/>
    <property type="match status" value="2"/>
</dbReference>
<evidence type="ECO:0000256" key="4">
    <source>
        <dbReference type="ARBA" id="ARBA00022737"/>
    </source>
</evidence>
<evidence type="ECO:0000256" key="1">
    <source>
        <dbReference type="ARBA" id="ARBA00004245"/>
    </source>
</evidence>
<dbReference type="InterPro" id="IPR036859">
    <property type="entry name" value="CAP-Gly_dom_sf"/>
</dbReference>
<feature type="compositionally biased region" description="Low complexity" evidence="8">
    <location>
        <begin position="46"/>
        <end position="57"/>
    </location>
</feature>
<evidence type="ECO:0000256" key="2">
    <source>
        <dbReference type="ARBA" id="ARBA00022490"/>
    </source>
</evidence>
<dbReference type="Gene3D" id="2.30.30.190">
    <property type="entry name" value="CAP Gly-rich-like domain"/>
    <property type="match status" value="2"/>
</dbReference>
<dbReference type="GO" id="GO:0031122">
    <property type="term" value="P:cytoplasmic microtubule organization"/>
    <property type="evidence" value="ECO:0007669"/>
    <property type="project" value="TreeGrafter"/>
</dbReference>
<keyword evidence="3" id="KW-0493">Microtubule</keyword>
<keyword evidence="6" id="KW-0206">Cytoskeleton</keyword>
<dbReference type="GO" id="GO:0005634">
    <property type="term" value="C:nucleus"/>
    <property type="evidence" value="ECO:0007669"/>
    <property type="project" value="TreeGrafter"/>
</dbReference>
<organism evidence="10 11">
    <name type="scientific">Elysia crispata</name>
    <name type="common">lettuce slug</name>
    <dbReference type="NCBI Taxonomy" id="231223"/>
    <lineage>
        <taxon>Eukaryota</taxon>
        <taxon>Metazoa</taxon>
        <taxon>Spiralia</taxon>
        <taxon>Lophotrochozoa</taxon>
        <taxon>Mollusca</taxon>
        <taxon>Gastropoda</taxon>
        <taxon>Heterobranchia</taxon>
        <taxon>Euthyneura</taxon>
        <taxon>Panpulmonata</taxon>
        <taxon>Sacoglossa</taxon>
        <taxon>Placobranchoidea</taxon>
        <taxon>Plakobranchidae</taxon>
        <taxon>Elysia</taxon>
    </lineage>
</organism>
<keyword evidence="5 7" id="KW-0175">Coiled coil</keyword>
<feature type="compositionally biased region" description="Polar residues" evidence="8">
    <location>
        <begin position="174"/>
        <end position="200"/>
    </location>
</feature>
<keyword evidence="11" id="KW-1185">Reference proteome</keyword>
<dbReference type="PROSITE" id="PS50245">
    <property type="entry name" value="CAP_GLY_2"/>
    <property type="match status" value="2"/>
</dbReference>
<feature type="compositionally biased region" description="Polar residues" evidence="8">
    <location>
        <begin position="749"/>
        <end position="764"/>
    </location>
</feature>